<dbReference type="AlphaFoldDB" id="B6DTL3"/>
<dbReference type="EMBL" id="FJ168556">
    <property type="protein sequence ID" value="ACI16047.1"/>
    <property type="molecule type" value="Genomic_DNA"/>
</dbReference>
<dbReference type="VEuPathDB" id="TriTrypDB:BSAL_94295"/>
<sequence>MYQRAKKPHTIFVGAVEQHFPQDPSCIPKEFENCQASLDFCPTDHIQVRRIPPNKARGPTFGRFYGMLMYRGETFLFMMDSHNRFVTHWDHIIVKMYQGLPTAKGVLSHYPEAWNNPQDGEATNAPLDSRKTTTYLCTSKYIPEGFPRFDGFVVHKTTKPRPQPYAAAGFLFADARVIFEVPFDPHLNYVFDGEEILYSVRMWTHGWDIFSPNENIMYHYYYRKKAKKFWSLLPHDWVTHRDRAIRRIQFLLNATKDKTTERVVPADTQEEYVIVDLDKYGLGKSRTLAEYYEFAGLDHVNKKVENKFCPKA</sequence>
<dbReference type="PANTHER" id="PTHR34496:SF10">
    <property type="entry name" value="GLCNAC TRANSFERASE"/>
    <property type="match status" value="1"/>
</dbReference>
<evidence type="ECO:0000313" key="1">
    <source>
        <dbReference type="EMBL" id="ACI16047.1"/>
    </source>
</evidence>
<dbReference type="SUPFAM" id="SSF53448">
    <property type="entry name" value="Nucleotide-diphospho-sugar transferases"/>
    <property type="match status" value="1"/>
</dbReference>
<evidence type="ECO:0008006" key="2">
    <source>
        <dbReference type="Google" id="ProtNLM"/>
    </source>
</evidence>
<dbReference type="PANTHER" id="PTHR34496">
    <property type="entry name" value="GLCNAC TRANSFERASE-RELATED"/>
    <property type="match status" value="1"/>
</dbReference>
<reference evidence="1" key="1">
    <citation type="submission" date="2008-08" db="EMBL/GenBank/DDBJ databases">
        <title>Insights into the genome sequence of a free-living kinetoplastid: Bodo saltans (Kinetoplastida: Euglenozoa).</title>
        <authorList>
            <person name="Jackson A.P."/>
            <person name="Quail M.A."/>
            <person name="Berriman M."/>
        </authorList>
    </citation>
    <scope>NUCLEOTIDE SEQUENCE</scope>
    <source>
        <strain evidence="1">Lake Konstanz</strain>
    </source>
</reference>
<name>B6DTL3_BODSA</name>
<dbReference type="InterPro" id="IPR021067">
    <property type="entry name" value="Glycosyltransferase"/>
</dbReference>
<dbReference type="InterPro" id="IPR029044">
    <property type="entry name" value="Nucleotide-diphossugar_trans"/>
</dbReference>
<dbReference type="VEuPathDB" id="TriTrypDB:BSAL_94300"/>
<proteinExistence type="predicted"/>
<protein>
    <recommendedName>
        <fullName evidence="2">Glycosyltransferase (GlcNAc)</fullName>
    </recommendedName>
</protein>
<dbReference type="Pfam" id="PF11397">
    <property type="entry name" value="GlcNAc"/>
    <property type="match status" value="1"/>
</dbReference>
<dbReference type="CAZy" id="GT60">
    <property type="family name" value="Glycosyltransferase Family 60"/>
</dbReference>
<accession>B6DTL3</accession>
<organism evidence="1">
    <name type="scientific">Bodo saltans</name>
    <name type="common">Flagellated protozoan</name>
    <dbReference type="NCBI Taxonomy" id="75058"/>
    <lineage>
        <taxon>Eukaryota</taxon>
        <taxon>Discoba</taxon>
        <taxon>Euglenozoa</taxon>
        <taxon>Kinetoplastea</taxon>
        <taxon>Metakinetoplastina</taxon>
        <taxon>Eubodonida</taxon>
        <taxon>Bodonidae</taxon>
        <taxon>Bodo</taxon>
    </lineage>
</organism>
<dbReference type="Gene3D" id="3.90.550.10">
    <property type="entry name" value="Spore Coat Polysaccharide Biosynthesis Protein SpsA, Chain A"/>
    <property type="match status" value="1"/>
</dbReference>